<feature type="transmembrane region" description="Helical" evidence="1">
    <location>
        <begin position="55"/>
        <end position="78"/>
    </location>
</feature>
<protein>
    <submittedName>
        <fullName evidence="2">Uncharacterized protein</fullName>
    </submittedName>
</protein>
<sequence>MNKFPYIVLGFIPTLIAIIALSVLVDYIGYYYFIFISLICLTTGIKMIRTEGYKYIGIGVISALISFYLFLLLAYIALSGPI</sequence>
<dbReference type="AlphaFoldDB" id="A0A444W6S3"/>
<dbReference type="EMBL" id="JUIW01000010">
    <property type="protein sequence ID" value="RYJ41560.1"/>
    <property type="molecule type" value="Genomic_DNA"/>
</dbReference>
<keyword evidence="3" id="KW-1185">Reference proteome</keyword>
<proteinExistence type="predicted"/>
<gene>
    <name evidence="2" type="ORF">NU09_2934</name>
</gene>
<comment type="caution">
    <text evidence="2">The sequence shown here is derived from an EMBL/GenBank/DDBJ whole genome shotgun (WGS) entry which is preliminary data.</text>
</comment>
<keyword evidence="1" id="KW-1133">Transmembrane helix</keyword>
<accession>A0A444W6S3</accession>
<evidence type="ECO:0000313" key="2">
    <source>
        <dbReference type="EMBL" id="RYJ41560.1"/>
    </source>
</evidence>
<organism evidence="2 3">
    <name type="scientific">Flavobacterium beibuense</name>
    <dbReference type="NCBI Taxonomy" id="657326"/>
    <lineage>
        <taxon>Bacteria</taxon>
        <taxon>Pseudomonadati</taxon>
        <taxon>Bacteroidota</taxon>
        <taxon>Flavobacteriia</taxon>
        <taxon>Flavobacteriales</taxon>
        <taxon>Flavobacteriaceae</taxon>
        <taxon>Flavobacterium</taxon>
    </lineage>
</organism>
<keyword evidence="1" id="KW-0812">Transmembrane</keyword>
<evidence type="ECO:0000256" key="1">
    <source>
        <dbReference type="SAM" id="Phobius"/>
    </source>
</evidence>
<feature type="transmembrane region" description="Helical" evidence="1">
    <location>
        <begin position="30"/>
        <end position="48"/>
    </location>
</feature>
<dbReference type="Proteomes" id="UP000289775">
    <property type="component" value="Unassembled WGS sequence"/>
</dbReference>
<keyword evidence="1" id="KW-0472">Membrane</keyword>
<name>A0A444W6S3_9FLAO</name>
<feature type="transmembrane region" description="Helical" evidence="1">
    <location>
        <begin position="7"/>
        <end position="24"/>
    </location>
</feature>
<evidence type="ECO:0000313" key="3">
    <source>
        <dbReference type="Proteomes" id="UP000289775"/>
    </source>
</evidence>
<reference evidence="2 3" key="1">
    <citation type="submission" date="2014-12" db="EMBL/GenBank/DDBJ databases">
        <title>Genome sequence of Flavobacterium beibuense RSKm HC5.</title>
        <authorList>
            <person name="Kim J.F."/>
            <person name="Song J.Y."/>
            <person name="Kwak M.-J."/>
            <person name="Lee S.-W."/>
        </authorList>
    </citation>
    <scope>NUCLEOTIDE SEQUENCE [LARGE SCALE GENOMIC DNA]</scope>
    <source>
        <strain evidence="2 3">RSKm HC5</strain>
    </source>
</reference>